<reference evidence="3" key="1">
    <citation type="journal article" date="2019" name="Int. J. Syst. Evol. Microbiol.">
        <title>The Global Catalogue of Microorganisms (GCM) 10K type strain sequencing project: providing services to taxonomists for standard genome sequencing and annotation.</title>
        <authorList>
            <consortium name="The Broad Institute Genomics Platform"/>
            <consortium name="The Broad Institute Genome Sequencing Center for Infectious Disease"/>
            <person name="Wu L."/>
            <person name="Ma J."/>
        </authorList>
    </citation>
    <scope>NUCLEOTIDE SEQUENCE [LARGE SCALE GENOMIC DNA]</scope>
    <source>
        <strain evidence="3">CGMCC 1.15439</strain>
    </source>
</reference>
<dbReference type="Proteomes" id="UP000620046">
    <property type="component" value="Unassembled WGS sequence"/>
</dbReference>
<evidence type="ECO:0000313" key="2">
    <source>
        <dbReference type="EMBL" id="GGA31056.1"/>
    </source>
</evidence>
<protein>
    <submittedName>
        <fullName evidence="2">Uncharacterized protein</fullName>
    </submittedName>
</protein>
<accession>A0ABQ1FWN0</accession>
<keyword evidence="3" id="KW-1185">Reference proteome</keyword>
<dbReference type="PROSITE" id="PS51257">
    <property type="entry name" value="PROKAR_LIPOPROTEIN"/>
    <property type="match status" value="1"/>
</dbReference>
<dbReference type="RefSeq" id="WP_188794061.1">
    <property type="nucleotide sequence ID" value="NZ_BMJA01000001.1"/>
</dbReference>
<comment type="caution">
    <text evidence="2">The sequence shown here is derived from an EMBL/GenBank/DDBJ whole genome shotgun (WGS) entry which is preliminary data.</text>
</comment>
<name>A0ABQ1FWN0_9GAMM</name>
<sequence>MRIRLLALSVLGVAVALAGCHRGTRPDGTPVDKHGVADLASFQNFINTHPTQEEFKKMYPGVQLMLPGTISTMEIRYDNSRFFPSLDKDGHIIGGDFH</sequence>
<keyword evidence="1" id="KW-0732">Signal</keyword>
<evidence type="ECO:0000313" key="3">
    <source>
        <dbReference type="Proteomes" id="UP000620046"/>
    </source>
</evidence>
<feature type="signal peptide" evidence="1">
    <location>
        <begin position="1"/>
        <end position="18"/>
    </location>
</feature>
<proteinExistence type="predicted"/>
<feature type="chain" id="PRO_5045904092" evidence="1">
    <location>
        <begin position="19"/>
        <end position="98"/>
    </location>
</feature>
<organism evidence="2 3">
    <name type="scientific">Dyella nitratireducens</name>
    <dbReference type="NCBI Taxonomy" id="1849580"/>
    <lineage>
        <taxon>Bacteria</taxon>
        <taxon>Pseudomonadati</taxon>
        <taxon>Pseudomonadota</taxon>
        <taxon>Gammaproteobacteria</taxon>
        <taxon>Lysobacterales</taxon>
        <taxon>Rhodanobacteraceae</taxon>
        <taxon>Dyella</taxon>
    </lineage>
</organism>
<evidence type="ECO:0000256" key="1">
    <source>
        <dbReference type="SAM" id="SignalP"/>
    </source>
</evidence>
<gene>
    <name evidence="2" type="ORF">GCM10010981_20120</name>
</gene>
<dbReference type="EMBL" id="BMJA01000001">
    <property type="protein sequence ID" value="GGA31056.1"/>
    <property type="molecule type" value="Genomic_DNA"/>
</dbReference>